<sequence>MLKGFARRARQAAPKPAPIAGPLKRLRRDRRGSAIVEFSIILPILLAIWAGMTELAHAIDEWRKLTLLARTVADLTAQGDTQNPISTTVMNDIVASATLVMRPFDTSQVKIVVSAMGVGLQGATVIPKVCSSVANANATPRNTGAANDLLVPLGYQTAGMRYVLAEVSVGYTPMIGSALVKLAKGISSTITFTSSVPWPTRGGKTYGTNTYMEVVVPGKSPTACDGSTP</sequence>
<feature type="region of interest" description="Disordered" evidence="1">
    <location>
        <begin position="1"/>
        <end position="21"/>
    </location>
</feature>
<keyword evidence="2" id="KW-0812">Transmembrane</keyword>
<gene>
    <name evidence="4" type="ORF">MMSR116_03005</name>
</gene>
<evidence type="ECO:0000256" key="1">
    <source>
        <dbReference type="SAM" id="MobiDB-lite"/>
    </source>
</evidence>
<evidence type="ECO:0000313" key="5">
    <source>
        <dbReference type="Proteomes" id="UP000012488"/>
    </source>
</evidence>
<keyword evidence="2" id="KW-0472">Membrane</keyword>
<feature type="domain" description="TadE-like" evidence="3">
    <location>
        <begin position="32"/>
        <end position="73"/>
    </location>
</feature>
<reference evidence="4 5" key="2">
    <citation type="journal article" date="2013" name="Genome Announc.">
        <title>Draft Genome Sequence of Methylobacterium mesophilicum Strain SR1.6/6, Isolated from Citrus sinensis.</title>
        <authorList>
            <person name="Marinho Almeida D."/>
            <person name="Dini-Andreote F."/>
            <person name="Camargo Neves A.A."/>
            <person name="Juca Ramos R.T."/>
            <person name="Andreote F.D."/>
            <person name="Carneiro A.R."/>
            <person name="Oliveira de Souza Lima A."/>
            <person name="Caracciolo Gomes de Sa P.H."/>
            <person name="Ribeiro Barbosa M.S."/>
            <person name="Araujo W.L."/>
            <person name="Silva A."/>
        </authorList>
    </citation>
    <scope>NUCLEOTIDE SEQUENCE [LARGE SCALE GENOMIC DNA]</scope>
    <source>
        <strain evidence="4 5">SR1.6/6</strain>
    </source>
</reference>
<dbReference type="AlphaFoldDB" id="A0A6B9FJA8"/>
<dbReference type="EMBL" id="CP043538">
    <property type="protein sequence ID" value="QGY00978.1"/>
    <property type="molecule type" value="Genomic_DNA"/>
</dbReference>
<organism evidence="4 5">
    <name type="scientific">Methylobacterium mesophilicum SR1.6/6</name>
    <dbReference type="NCBI Taxonomy" id="908290"/>
    <lineage>
        <taxon>Bacteria</taxon>
        <taxon>Pseudomonadati</taxon>
        <taxon>Pseudomonadota</taxon>
        <taxon>Alphaproteobacteria</taxon>
        <taxon>Hyphomicrobiales</taxon>
        <taxon>Methylobacteriaceae</taxon>
        <taxon>Methylobacterium</taxon>
    </lineage>
</organism>
<feature type="transmembrane region" description="Helical" evidence="2">
    <location>
        <begin position="34"/>
        <end position="52"/>
    </location>
</feature>
<dbReference type="KEGG" id="mmes:MMSR116_03005"/>
<evidence type="ECO:0000259" key="3">
    <source>
        <dbReference type="Pfam" id="PF07811"/>
    </source>
</evidence>
<evidence type="ECO:0000256" key="2">
    <source>
        <dbReference type="SAM" id="Phobius"/>
    </source>
</evidence>
<feature type="compositionally biased region" description="Basic residues" evidence="1">
    <location>
        <begin position="1"/>
        <end position="10"/>
    </location>
</feature>
<accession>A0A6B9FJA8</accession>
<dbReference type="Pfam" id="PF07811">
    <property type="entry name" value="TadE"/>
    <property type="match status" value="1"/>
</dbReference>
<dbReference type="InterPro" id="IPR012495">
    <property type="entry name" value="TadE-like_dom"/>
</dbReference>
<feature type="compositionally biased region" description="Low complexity" evidence="1">
    <location>
        <begin position="11"/>
        <end position="20"/>
    </location>
</feature>
<reference evidence="4 5" key="1">
    <citation type="journal article" date="2012" name="Genet. Mol. Biol.">
        <title>Analysis of 16S rRNA and mxaF genes revealing insights into Methylobacterium niche-specific plant association.</title>
        <authorList>
            <person name="Dourado M.N."/>
            <person name="Andreote F.D."/>
            <person name="Dini-Andreote F."/>
            <person name="Conti R."/>
            <person name="Araujo J.M."/>
            <person name="Araujo W.L."/>
        </authorList>
    </citation>
    <scope>NUCLEOTIDE SEQUENCE [LARGE SCALE GENOMIC DNA]</scope>
    <source>
        <strain evidence="4 5">SR1.6/6</strain>
    </source>
</reference>
<dbReference type="OrthoDB" id="7189296at2"/>
<dbReference type="Proteomes" id="UP000012488">
    <property type="component" value="Chromosome"/>
</dbReference>
<evidence type="ECO:0000313" key="4">
    <source>
        <dbReference type="EMBL" id="QGY00978.1"/>
    </source>
</evidence>
<dbReference type="RefSeq" id="WP_010683821.1">
    <property type="nucleotide sequence ID" value="NZ_CP043538.1"/>
</dbReference>
<proteinExistence type="predicted"/>
<name>A0A6B9FJA8_9HYPH</name>
<protein>
    <submittedName>
        <fullName evidence="4">Pilus assembly protein</fullName>
    </submittedName>
</protein>
<keyword evidence="2" id="KW-1133">Transmembrane helix</keyword>